<dbReference type="PANTHER" id="PTHR46825">
    <property type="entry name" value="D-ALANYL-D-ALANINE-CARBOXYPEPTIDASE/ENDOPEPTIDASE AMPH"/>
    <property type="match status" value="1"/>
</dbReference>
<accession>A0AAN8K8Y4</accession>
<feature type="chain" id="PRO_5042896449" description="Beta-lactamase-related domain-containing protein" evidence="1">
    <location>
        <begin position="19"/>
        <end position="556"/>
    </location>
</feature>
<dbReference type="Gene3D" id="3.40.710.10">
    <property type="entry name" value="DD-peptidase/beta-lactamase superfamily"/>
    <property type="match status" value="1"/>
</dbReference>
<gene>
    <name evidence="3" type="ORF">SNE40_006125</name>
</gene>
<organism evidence="3 4">
    <name type="scientific">Patella caerulea</name>
    <name type="common">Rayed Mediterranean limpet</name>
    <dbReference type="NCBI Taxonomy" id="87958"/>
    <lineage>
        <taxon>Eukaryota</taxon>
        <taxon>Metazoa</taxon>
        <taxon>Spiralia</taxon>
        <taxon>Lophotrochozoa</taxon>
        <taxon>Mollusca</taxon>
        <taxon>Gastropoda</taxon>
        <taxon>Patellogastropoda</taxon>
        <taxon>Patelloidea</taxon>
        <taxon>Patellidae</taxon>
        <taxon>Patella</taxon>
    </lineage>
</organism>
<dbReference type="Pfam" id="PF00144">
    <property type="entry name" value="Beta-lactamase"/>
    <property type="match status" value="1"/>
</dbReference>
<evidence type="ECO:0000256" key="1">
    <source>
        <dbReference type="SAM" id="SignalP"/>
    </source>
</evidence>
<protein>
    <recommendedName>
        <fullName evidence="2">Beta-lactamase-related domain-containing protein</fullName>
    </recommendedName>
</protein>
<dbReference type="Proteomes" id="UP001347796">
    <property type="component" value="Unassembled WGS sequence"/>
</dbReference>
<dbReference type="InterPro" id="IPR001466">
    <property type="entry name" value="Beta-lactam-related"/>
</dbReference>
<proteinExistence type="predicted"/>
<dbReference type="InterPro" id="IPR012338">
    <property type="entry name" value="Beta-lactam/transpept-like"/>
</dbReference>
<dbReference type="SUPFAM" id="SSF56601">
    <property type="entry name" value="beta-lactamase/transpeptidase-like"/>
    <property type="match status" value="1"/>
</dbReference>
<dbReference type="PANTHER" id="PTHR46825:SF15">
    <property type="entry name" value="BETA-LACTAMASE-RELATED DOMAIN-CONTAINING PROTEIN"/>
    <property type="match status" value="1"/>
</dbReference>
<dbReference type="PROSITE" id="PS51257">
    <property type="entry name" value="PROKAR_LIPOPROTEIN"/>
    <property type="match status" value="1"/>
</dbReference>
<comment type="caution">
    <text evidence="3">The sequence shown here is derived from an EMBL/GenBank/DDBJ whole genome shotgun (WGS) entry which is preliminary data.</text>
</comment>
<dbReference type="InterPro" id="IPR050491">
    <property type="entry name" value="AmpC-like"/>
</dbReference>
<keyword evidence="4" id="KW-1185">Reference proteome</keyword>
<feature type="signal peptide" evidence="1">
    <location>
        <begin position="1"/>
        <end position="18"/>
    </location>
</feature>
<evidence type="ECO:0000313" key="4">
    <source>
        <dbReference type="Proteomes" id="UP001347796"/>
    </source>
</evidence>
<dbReference type="AlphaFoldDB" id="A0AAN8K8Y4"/>
<evidence type="ECO:0000259" key="2">
    <source>
        <dbReference type="Pfam" id="PF00144"/>
    </source>
</evidence>
<reference evidence="3 4" key="1">
    <citation type="submission" date="2024-01" db="EMBL/GenBank/DDBJ databases">
        <title>The genome of the rayed Mediterranean limpet Patella caerulea (Linnaeus, 1758).</title>
        <authorList>
            <person name="Anh-Thu Weber A."/>
            <person name="Halstead-Nussloch G."/>
        </authorList>
    </citation>
    <scope>NUCLEOTIDE SEQUENCE [LARGE SCALE GENOMIC DNA]</scope>
    <source>
        <strain evidence="3">AATW-2023a</strain>
        <tissue evidence="3">Whole specimen</tissue>
    </source>
</reference>
<feature type="domain" description="Beta-lactamase-related" evidence="2">
    <location>
        <begin position="31"/>
        <end position="368"/>
    </location>
</feature>
<dbReference type="EMBL" id="JAZGQO010000005">
    <property type="protein sequence ID" value="KAK6186859.1"/>
    <property type="molecule type" value="Genomic_DNA"/>
</dbReference>
<sequence>MVFKRCLCLFGLITLSSCQIFSPIQTREIEDFVASVMECVRVPGLTLAVVKGNETWNKGFGYADVENKRPVNTSTLFGIGSITKAFTSMLLSMHIEERSERYNWTSKLRDVLGEDFKMVDEIRSNETMLRDILAHRTGLTTGDIGLIAGYPTVFTRKEMVKRLHYLGELKPFRDTFVYNNWMYALAGYIVEVLSGNTWEEELRARILDPLEMLDTRIIDIDINVTDDKMAKPYAMVDDDVIPSPPEIYTLTPGEPAGAIASSAEDMSKWIQFILSKGNLTDGQTLANWTIYKEAFQAHNVYPSSLEKPTFPIADVNEGYGYGWFHGNHDGYKKLWHSGGLFGYSAMLWIFPDLDIGFFSNINGPAGAADTSKVFTTIFPYIFDLIMEKEPWLNKTTACSYPSPWAPKSPSKNNTDDVTNLPVDDVSQFVGEYGHRFLGDVQIIAYGQSLYFNMTYLQGTLNTTKKSNEFKMETTGRFAFLTHPGNTTQLLPVVFDTQRSNKYQRLTISFGDNSIFERGVKWTDPLPTATSGCGSLLDNYTKFHLLVIVLICSNILL</sequence>
<name>A0AAN8K8Y4_PATCE</name>
<evidence type="ECO:0000313" key="3">
    <source>
        <dbReference type="EMBL" id="KAK6186859.1"/>
    </source>
</evidence>
<keyword evidence="1" id="KW-0732">Signal</keyword>